<evidence type="ECO:0000259" key="11">
    <source>
        <dbReference type="SMART" id="SM00479"/>
    </source>
</evidence>
<feature type="region of interest" description="Disordered" evidence="10">
    <location>
        <begin position="285"/>
        <end position="347"/>
    </location>
</feature>
<dbReference type="GO" id="GO:0008408">
    <property type="term" value="F:3'-5' exonuclease activity"/>
    <property type="evidence" value="ECO:0007669"/>
    <property type="project" value="InterPro"/>
</dbReference>
<keyword evidence="7" id="KW-0269">Exonuclease</keyword>
<dbReference type="AlphaFoldDB" id="A0A4S4KMH2"/>
<feature type="compositionally biased region" description="Low complexity" evidence="10">
    <location>
        <begin position="81"/>
        <end position="93"/>
    </location>
</feature>
<dbReference type="InterPro" id="IPR012337">
    <property type="entry name" value="RNaseH-like_sf"/>
</dbReference>
<dbReference type="GO" id="GO:0003676">
    <property type="term" value="F:nucleic acid binding"/>
    <property type="evidence" value="ECO:0007669"/>
    <property type="project" value="InterPro"/>
</dbReference>
<organism evidence="12 13">
    <name type="scientific">Phellinidium pouzarii</name>
    <dbReference type="NCBI Taxonomy" id="167371"/>
    <lineage>
        <taxon>Eukaryota</taxon>
        <taxon>Fungi</taxon>
        <taxon>Dikarya</taxon>
        <taxon>Basidiomycota</taxon>
        <taxon>Agaricomycotina</taxon>
        <taxon>Agaricomycetes</taxon>
        <taxon>Hymenochaetales</taxon>
        <taxon>Hymenochaetaceae</taxon>
        <taxon>Phellinidium</taxon>
    </lineage>
</organism>
<feature type="compositionally biased region" description="Basic residues" evidence="10">
    <location>
        <begin position="1"/>
        <end position="12"/>
    </location>
</feature>
<comment type="similarity">
    <text evidence="2">Belongs to the REXO4 family.</text>
</comment>
<feature type="region of interest" description="Disordered" evidence="10">
    <location>
        <begin position="1"/>
        <end position="93"/>
    </location>
</feature>
<feature type="domain" description="Exonuclease" evidence="11">
    <location>
        <begin position="118"/>
        <end position="274"/>
    </location>
</feature>
<accession>A0A4S4KMH2</accession>
<dbReference type="CDD" id="cd06144">
    <property type="entry name" value="REX4_like"/>
    <property type="match status" value="1"/>
</dbReference>
<evidence type="ECO:0000256" key="7">
    <source>
        <dbReference type="ARBA" id="ARBA00022839"/>
    </source>
</evidence>
<dbReference type="GO" id="GO:0006364">
    <property type="term" value="P:rRNA processing"/>
    <property type="evidence" value="ECO:0007669"/>
    <property type="project" value="UniProtKB-KW"/>
</dbReference>
<dbReference type="Pfam" id="PF00929">
    <property type="entry name" value="RNase_T"/>
    <property type="match status" value="1"/>
</dbReference>
<keyword evidence="8" id="KW-0539">Nucleus</keyword>
<dbReference type="Gene3D" id="3.30.420.10">
    <property type="entry name" value="Ribonuclease H-like superfamily/Ribonuclease H"/>
    <property type="match status" value="1"/>
</dbReference>
<evidence type="ECO:0000313" key="12">
    <source>
        <dbReference type="EMBL" id="THG99473.1"/>
    </source>
</evidence>
<dbReference type="SMART" id="SM00479">
    <property type="entry name" value="EXOIII"/>
    <property type="match status" value="1"/>
</dbReference>
<dbReference type="GO" id="GO:0005634">
    <property type="term" value="C:nucleus"/>
    <property type="evidence" value="ECO:0007669"/>
    <property type="project" value="UniProtKB-SubCell"/>
</dbReference>
<dbReference type="InterPro" id="IPR047021">
    <property type="entry name" value="REXO1/3/4-like"/>
</dbReference>
<name>A0A4S4KMH2_9AGAM</name>
<dbReference type="InterPro" id="IPR036397">
    <property type="entry name" value="RNaseH_sf"/>
</dbReference>
<feature type="compositionally biased region" description="Acidic residues" evidence="10">
    <location>
        <begin position="297"/>
        <end position="310"/>
    </location>
</feature>
<evidence type="ECO:0000256" key="8">
    <source>
        <dbReference type="ARBA" id="ARBA00023242"/>
    </source>
</evidence>
<reference evidence="12 13" key="1">
    <citation type="submission" date="2019-02" db="EMBL/GenBank/DDBJ databases">
        <title>Genome sequencing of the rare red list fungi Phellinidium pouzarii.</title>
        <authorList>
            <person name="Buettner E."/>
            <person name="Kellner H."/>
        </authorList>
    </citation>
    <scope>NUCLEOTIDE SEQUENCE [LARGE SCALE GENOMIC DNA]</scope>
    <source>
        <strain evidence="12 13">DSM 108285</strain>
    </source>
</reference>
<evidence type="ECO:0000256" key="3">
    <source>
        <dbReference type="ARBA" id="ARBA00016937"/>
    </source>
</evidence>
<comment type="function">
    <text evidence="9">Exoribonuclease involved in ribosome biosynthesis. Involved in the processing of ITS1, the internal transcribed spacer localized between the 18S and 5.8S rRNAs.</text>
</comment>
<evidence type="ECO:0000256" key="10">
    <source>
        <dbReference type="SAM" id="MobiDB-lite"/>
    </source>
</evidence>
<comment type="subcellular location">
    <subcellularLocation>
        <location evidence="1">Nucleus</location>
    </subcellularLocation>
</comment>
<keyword evidence="13" id="KW-1185">Reference proteome</keyword>
<dbReference type="EMBL" id="SGPK01000684">
    <property type="protein sequence ID" value="THG99473.1"/>
    <property type="molecule type" value="Genomic_DNA"/>
</dbReference>
<evidence type="ECO:0000256" key="1">
    <source>
        <dbReference type="ARBA" id="ARBA00004123"/>
    </source>
</evidence>
<comment type="caution">
    <text evidence="12">The sequence shown here is derived from an EMBL/GenBank/DDBJ whole genome shotgun (WGS) entry which is preliminary data.</text>
</comment>
<evidence type="ECO:0000313" key="13">
    <source>
        <dbReference type="Proteomes" id="UP000308199"/>
    </source>
</evidence>
<keyword evidence="5" id="KW-0540">Nuclease</keyword>
<dbReference type="InterPro" id="IPR013520">
    <property type="entry name" value="Ribonucl_H"/>
</dbReference>
<dbReference type="OrthoDB" id="8191639at2759"/>
<evidence type="ECO:0000256" key="2">
    <source>
        <dbReference type="ARBA" id="ARBA00010489"/>
    </source>
</evidence>
<evidence type="ECO:0000256" key="5">
    <source>
        <dbReference type="ARBA" id="ARBA00022722"/>
    </source>
</evidence>
<dbReference type="FunFam" id="3.30.420.10:FF:000007">
    <property type="entry name" value="Interferon-stimulated exonuclease gene 20"/>
    <property type="match status" value="1"/>
</dbReference>
<gene>
    <name evidence="12" type="ORF">EW145_g7260</name>
</gene>
<evidence type="ECO:0000256" key="4">
    <source>
        <dbReference type="ARBA" id="ARBA00022552"/>
    </source>
</evidence>
<dbReference type="SUPFAM" id="SSF53098">
    <property type="entry name" value="Ribonuclease H-like"/>
    <property type="match status" value="1"/>
</dbReference>
<evidence type="ECO:0000256" key="9">
    <source>
        <dbReference type="ARBA" id="ARBA00025599"/>
    </source>
</evidence>
<evidence type="ECO:0000256" key="6">
    <source>
        <dbReference type="ARBA" id="ARBA00022801"/>
    </source>
</evidence>
<dbReference type="PANTHER" id="PTHR12801:SF45">
    <property type="entry name" value="RNA EXONUCLEASE 4"/>
    <property type="match status" value="1"/>
</dbReference>
<keyword evidence="4" id="KW-0698">rRNA processing</keyword>
<dbReference type="InterPro" id="IPR037431">
    <property type="entry name" value="REX4_DEDDh_dom"/>
</dbReference>
<protein>
    <recommendedName>
        <fullName evidence="3">RNA exonuclease 4</fullName>
    </recommendedName>
</protein>
<dbReference type="PANTHER" id="PTHR12801">
    <property type="entry name" value="RNA EXONUCLEASE REXO1 / RECO3 FAMILY MEMBER-RELATED"/>
    <property type="match status" value="1"/>
</dbReference>
<dbReference type="Proteomes" id="UP000308199">
    <property type="component" value="Unassembled WGS sequence"/>
</dbReference>
<proteinExistence type="inferred from homology"/>
<sequence>MDMTIKKSKAKEKAKAAVQSPSANWFALQKGLPRKRRKIEDEGGADGTNGGRSTGRRADGDEASSSFPRGRAKTVPTDATGASALSSSNSSGSESLNIFSRMVYGQIEYTESQQQPGKYLALDCEMVGVGIDASESSLARVSLVNYHGAIILDEFVRQRERVVDYRTAISHIVKAKPFMEVQMKVSELLKDRILVGHAVNNDLKALLLSQPRQLIRDTQLCAGKARVLKTKYPALRKLVQQELGVTIQAGEHSSVTDARATMALYRLHQKEWEKGFRSISGLSSKSLTRKRKAPAEDEKDGFDSGSDEGETGVRQTHVVQNPGPKPQPSHAKGKKDRVEFPGGGRLGVSTGLSTVIKSAGKRAKNVKTVSVSSDRRSEGGGEKWWATLGGVSAATTNHNGLKGSMRVS</sequence>
<keyword evidence="6" id="KW-0378">Hydrolase</keyword>